<dbReference type="AlphaFoldDB" id="A0A0C3SAH7"/>
<dbReference type="Proteomes" id="UP000053257">
    <property type="component" value="Unassembled WGS sequence"/>
</dbReference>
<evidence type="ECO:0000313" key="2">
    <source>
        <dbReference type="Proteomes" id="UP000053257"/>
    </source>
</evidence>
<keyword evidence="2" id="KW-1185">Reference proteome</keyword>
<dbReference type="HOGENOM" id="CLU_2606823_0_0_1"/>
<proteinExistence type="predicted"/>
<sequence>MLSKLVMSLKAVKDKDTGDLDTLILCNLTAGAYVGGSVVQEKFDGGLSLGGTLLLSHIYLVIGKGFKTLGGLRRGQHYY</sequence>
<name>A0A0C3SAH7_PHLG1</name>
<gene>
    <name evidence="1" type="ORF">PHLGIDRAFT_118392</name>
</gene>
<evidence type="ECO:0000313" key="1">
    <source>
        <dbReference type="EMBL" id="KIP07050.1"/>
    </source>
</evidence>
<accession>A0A0C3SAH7</accession>
<dbReference type="EMBL" id="KN840504">
    <property type="protein sequence ID" value="KIP07050.1"/>
    <property type="molecule type" value="Genomic_DNA"/>
</dbReference>
<reference evidence="1 2" key="1">
    <citation type="journal article" date="2014" name="PLoS Genet.">
        <title>Analysis of the Phlebiopsis gigantea genome, transcriptome and secretome provides insight into its pioneer colonization strategies of wood.</title>
        <authorList>
            <person name="Hori C."/>
            <person name="Ishida T."/>
            <person name="Igarashi K."/>
            <person name="Samejima M."/>
            <person name="Suzuki H."/>
            <person name="Master E."/>
            <person name="Ferreira P."/>
            <person name="Ruiz-Duenas F.J."/>
            <person name="Held B."/>
            <person name="Canessa P."/>
            <person name="Larrondo L.F."/>
            <person name="Schmoll M."/>
            <person name="Druzhinina I.S."/>
            <person name="Kubicek C.P."/>
            <person name="Gaskell J.A."/>
            <person name="Kersten P."/>
            <person name="St John F."/>
            <person name="Glasner J."/>
            <person name="Sabat G."/>
            <person name="Splinter BonDurant S."/>
            <person name="Syed K."/>
            <person name="Yadav J."/>
            <person name="Mgbeahuruike A.C."/>
            <person name="Kovalchuk A."/>
            <person name="Asiegbu F.O."/>
            <person name="Lackner G."/>
            <person name="Hoffmeister D."/>
            <person name="Rencoret J."/>
            <person name="Gutierrez A."/>
            <person name="Sun H."/>
            <person name="Lindquist E."/>
            <person name="Barry K."/>
            <person name="Riley R."/>
            <person name="Grigoriev I.V."/>
            <person name="Henrissat B."/>
            <person name="Kues U."/>
            <person name="Berka R.M."/>
            <person name="Martinez A.T."/>
            <person name="Covert S.F."/>
            <person name="Blanchette R.A."/>
            <person name="Cullen D."/>
        </authorList>
    </citation>
    <scope>NUCLEOTIDE SEQUENCE [LARGE SCALE GENOMIC DNA]</scope>
    <source>
        <strain evidence="1 2">11061_1 CR5-6</strain>
    </source>
</reference>
<organism evidence="1 2">
    <name type="scientific">Phlebiopsis gigantea (strain 11061_1 CR5-6)</name>
    <name type="common">White-rot fungus</name>
    <name type="synonym">Peniophora gigantea</name>
    <dbReference type="NCBI Taxonomy" id="745531"/>
    <lineage>
        <taxon>Eukaryota</taxon>
        <taxon>Fungi</taxon>
        <taxon>Dikarya</taxon>
        <taxon>Basidiomycota</taxon>
        <taxon>Agaricomycotina</taxon>
        <taxon>Agaricomycetes</taxon>
        <taxon>Polyporales</taxon>
        <taxon>Phanerochaetaceae</taxon>
        <taxon>Phlebiopsis</taxon>
    </lineage>
</organism>
<protein>
    <submittedName>
        <fullName evidence="1">Uncharacterized protein</fullName>
    </submittedName>
</protein>